<dbReference type="Proteomes" id="UP000254116">
    <property type="component" value="Unassembled WGS sequence"/>
</dbReference>
<sequence length="70" mass="8570">MISNKYVDEYINLWKQGKIILNKERIDLFNYLQKHIYSRDDVYFDEQKSRIVSNLLKNGIFQHYHFKGLS</sequence>
<name>A0A380EMP7_STAAU</name>
<proteinExistence type="predicted"/>
<protein>
    <submittedName>
        <fullName evidence="1">Phage terminase large subunit</fullName>
    </submittedName>
</protein>
<dbReference type="AlphaFoldDB" id="A0A380EMP7"/>
<reference evidence="1 2" key="1">
    <citation type="submission" date="2018-06" db="EMBL/GenBank/DDBJ databases">
        <authorList>
            <consortium name="Pathogen Informatics"/>
            <person name="Doyle S."/>
        </authorList>
    </citation>
    <scope>NUCLEOTIDE SEQUENCE [LARGE SCALE GENOMIC DNA]</scope>
    <source>
        <strain evidence="1 2">NCTC10702</strain>
    </source>
</reference>
<dbReference type="EMBL" id="UHBY01000003">
    <property type="protein sequence ID" value="SUL37108.1"/>
    <property type="molecule type" value="Genomic_DNA"/>
</dbReference>
<accession>A0A380EMP7</accession>
<evidence type="ECO:0000313" key="2">
    <source>
        <dbReference type="Proteomes" id="UP000254116"/>
    </source>
</evidence>
<organism evidence="1 2">
    <name type="scientific">Staphylococcus aureus</name>
    <dbReference type="NCBI Taxonomy" id="1280"/>
    <lineage>
        <taxon>Bacteria</taxon>
        <taxon>Bacillati</taxon>
        <taxon>Bacillota</taxon>
        <taxon>Bacilli</taxon>
        <taxon>Bacillales</taxon>
        <taxon>Staphylococcaceae</taxon>
        <taxon>Staphylococcus</taxon>
    </lineage>
</organism>
<evidence type="ECO:0000313" key="1">
    <source>
        <dbReference type="EMBL" id="SUL37108.1"/>
    </source>
</evidence>
<gene>
    <name evidence="1" type="ORF">NCTC10702_03162</name>
</gene>